<evidence type="ECO:0000313" key="12">
    <source>
        <dbReference type="Proteomes" id="UP000269438"/>
    </source>
</evidence>
<gene>
    <name evidence="11" type="ORF">D9V34_00070</name>
    <name evidence="10" type="ORF">D9V34_12365</name>
</gene>
<feature type="transmembrane region" description="Helical" evidence="7">
    <location>
        <begin position="374"/>
        <end position="393"/>
    </location>
</feature>
<keyword evidence="3 7" id="KW-0812">Transmembrane</keyword>
<reference evidence="10 12" key="1">
    <citation type="submission" date="2018-10" db="EMBL/GenBank/DDBJ databases">
        <authorList>
            <person name="Li J."/>
        </authorList>
    </citation>
    <scope>NUCLEOTIDE SEQUENCE [LARGE SCALE GENOMIC DNA]</scope>
    <source>
        <strain evidence="10 12">JCM 11654</strain>
    </source>
</reference>
<dbReference type="InterPro" id="IPR025857">
    <property type="entry name" value="MacB_PCD"/>
</dbReference>
<evidence type="ECO:0000313" key="10">
    <source>
        <dbReference type="EMBL" id="RLP80661.1"/>
    </source>
</evidence>
<keyword evidence="5 7" id="KW-0472">Membrane</keyword>
<comment type="caution">
    <text evidence="10">The sequence shown here is derived from an EMBL/GenBank/DDBJ whole genome shotgun (WGS) entry which is preliminary data.</text>
</comment>
<dbReference type="PANTHER" id="PTHR30572">
    <property type="entry name" value="MEMBRANE COMPONENT OF TRANSPORTER-RELATED"/>
    <property type="match status" value="1"/>
</dbReference>
<dbReference type="RefSeq" id="WP_121686942.1">
    <property type="nucleotide sequence ID" value="NZ_RCUY01000001.1"/>
</dbReference>
<evidence type="ECO:0000256" key="3">
    <source>
        <dbReference type="ARBA" id="ARBA00022692"/>
    </source>
</evidence>
<dbReference type="OrthoDB" id="9780560at2"/>
<evidence type="ECO:0000259" key="8">
    <source>
        <dbReference type="Pfam" id="PF02687"/>
    </source>
</evidence>
<evidence type="ECO:0000256" key="5">
    <source>
        <dbReference type="ARBA" id="ARBA00023136"/>
    </source>
</evidence>
<dbReference type="GO" id="GO:0005886">
    <property type="term" value="C:plasma membrane"/>
    <property type="evidence" value="ECO:0007669"/>
    <property type="project" value="UniProtKB-SubCell"/>
</dbReference>
<sequence length="409" mass="42618">MKRRRTAQEQVSALPAKTRSRLLRKDVLRLGASGLKSRPTRVVLSALGIAIGIAAMIAVVGISTSSQAKLNEQLSSLGTNMLTVGAGKSLFGDQSKLPETAAGQVSRIEGVEKTAWLAELEGIKSYRSRLIDSGQSGGITAAAVSDTLLDVTEASMKSGNWFNEATANYPTVVLGAKAAQRLGVVTPGTQVWIHDQLFTVLGVLDPVPLAPELDTMAMFSEHTAIETLGWEKNPTTIYERSSDESVDAIRALLPRAVNPENPEEVEVSRPSDALAAKNAADTAFTGLLVGLGSVALLVGGIGVANTMVISVLERRREIGLRRALGATRKHIRSQFLAEALLLSALGGVAGVGIGMVVITVFANANGWPVSVPPLVIIAGVAATIVIGAVAGLYPAIRAARTPPTAALAS</sequence>
<dbReference type="GO" id="GO:0022857">
    <property type="term" value="F:transmembrane transporter activity"/>
    <property type="evidence" value="ECO:0007669"/>
    <property type="project" value="TreeGrafter"/>
</dbReference>
<dbReference type="EMBL" id="RCUY01000011">
    <property type="protein sequence ID" value="RLP80661.1"/>
    <property type="molecule type" value="Genomic_DNA"/>
</dbReference>
<keyword evidence="2" id="KW-1003">Cell membrane</keyword>
<name>A0A3L7AM28_9MICO</name>
<evidence type="ECO:0000256" key="2">
    <source>
        <dbReference type="ARBA" id="ARBA00022475"/>
    </source>
</evidence>
<dbReference type="PANTHER" id="PTHR30572:SF4">
    <property type="entry name" value="ABC TRANSPORTER PERMEASE YTRF"/>
    <property type="match status" value="1"/>
</dbReference>
<feature type="domain" description="ABC3 transporter permease C-terminal" evidence="8">
    <location>
        <begin position="292"/>
        <end position="403"/>
    </location>
</feature>
<dbReference type="InterPro" id="IPR050250">
    <property type="entry name" value="Macrolide_Exporter_MacB"/>
</dbReference>
<feature type="domain" description="MacB-like periplasmic core" evidence="9">
    <location>
        <begin position="43"/>
        <end position="250"/>
    </location>
</feature>
<feature type="transmembrane region" description="Helical" evidence="7">
    <location>
        <begin position="42"/>
        <end position="62"/>
    </location>
</feature>
<keyword evidence="4 7" id="KW-1133">Transmembrane helix</keyword>
<evidence type="ECO:0000313" key="11">
    <source>
        <dbReference type="EMBL" id="RLP84446.1"/>
    </source>
</evidence>
<accession>A0A3L7AM28</accession>
<dbReference type="AlphaFoldDB" id="A0A3L7AM28"/>
<dbReference type="InterPro" id="IPR003838">
    <property type="entry name" value="ABC3_permease_C"/>
</dbReference>
<dbReference type="Proteomes" id="UP000269438">
    <property type="component" value="Unassembled WGS sequence"/>
</dbReference>
<evidence type="ECO:0000259" key="9">
    <source>
        <dbReference type="Pfam" id="PF12704"/>
    </source>
</evidence>
<feature type="transmembrane region" description="Helical" evidence="7">
    <location>
        <begin position="339"/>
        <end position="362"/>
    </location>
</feature>
<comment type="subcellular location">
    <subcellularLocation>
        <location evidence="1">Cell membrane</location>
        <topology evidence="1">Multi-pass membrane protein</topology>
    </subcellularLocation>
</comment>
<evidence type="ECO:0000256" key="7">
    <source>
        <dbReference type="SAM" id="Phobius"/>
    </source>
</evidence>
<evidence type="ECO:0000256" key="6">
    <source>
        <dbReference type="ARBA" id="ARBA00038076"/>
    </source>
</evidence>
<proteinExistence type="inferred from homology"/>
<evidence type="ECO:0000256" key="4">
    <source>
        <dbReference type="ARBA" id="ARBA00022989"/>
    </source>
</evidence>
<keyword evidence="12" id="KW-1185">Reference proteome</keyword>
<organism evidence="10 12">
    <name type="scientific">Mycetocola lacteus</name>
    <dbReference type="NCBI Taxonomy" id="76637"/>
    <lineage>
        <taxon>Bacteria</taxon>
        <taxon>Bacillati</taxon>
        <taxon>Actinomycetota</taxon>
        <taxon>Actinomycetes</taxon>
        <taxon>Micrococcales</taxon>
        <taxon>Microbacteriaceae</taxon>
        <taxon>Mycetocola</taxon>
    </lineage>
</organism>
<dbReference type="Pfam" id="PF12704">
    <property type="entry name" value="MacB_PCD"/>
    <property type="match status" value="1"/>
</dbReference>
<feature type="transmembrane region" description="Helical" evidence="7">
    <location>
        <begin position="287"/>
        <end position="312"/>
    </location>
</feature>
<dbReference type="Pfam" id="PF02687">
    <property type="entry name" value="FtsX"/>
    <property type="match status" value="1"/>
</dbReference>
<comment type="similarity">
    <text evidence="6">Belongs to the ABC-4 integral membrane protein family.</text>
</comment>
<protein>
    <submittedName>
        <fullName evidence="10">ABC transporter permease</fullName>
    </submittedName>
</protein>
<evidence type="ECO:0000256" key="1">
    <source>
        <dbReference type="ARBA" id="ARBA00004651"/>
    </source>
</evidence>
<dbReference type="EMBL" id="RCUY01000001">
    <property type="protein sequence ID" value="RLP84446.1"/>
    <property type="molecule type" value="Genomic_DNA"/>
</dbReference>